<organism evidence="1 2">
    <name type="scientific">Ceratodon purpureus</name>
    <name type="common">Fire moss</name>
    <name type="synonym">Dicranum purpureum</name>
    <dbReference type="NCBI Taxonomy" id="3225"/>
    <lineage>
        <taxon>Eukaryota</taxon>
        <taxon>Viridiplantae</taxon>
        <taxon>Streptophyta</taxon>
        <taxon>Embryophyta</taxon>
        <taxon>Bryophyta</taxon>
        <taxon>Bryophytina</taxon>
        <taxon>Bryopsida</taxon>
        <taxon>Dicranidae</taxon>
        <taxon>Pseudoditrichales</taxon>
        <taxon>Ditrichaceae</taxon>
        <taxon>Ceratodon</taxon>
    </lineage>
</organism>
<gene>
    <name evidence="1" type="ORF">KC19_7G048700</name>
</gene>
<proteinExistence type="predicted"/>
<dbReference type="Proteomes" id="UP000822688">
    <property type="component" value="Chromosome 7"/>
</dbReference>
<keyword evidence="2" id="KW-1185">Reference proteome</keyword>
<accession>A0A8T0H2B2</accession>
<evidence type="ECO:0000313" key="1">
    <source>
        <dbReference type="EMBL" id="KAG0566241.1"/>
    </source>
</evidence>
<evidence type="ECO:0000313" key="2">
    <source>
        <dbReference type="Proteomes" id="UP000822688"/>
    </source>
</evidence>
<sequence>MMWYAAFGCATLTNGNPGDTQTCIVSNGRWKLDWPPCEEQAKSIMGRNCTGERTIIVRQMQDVSQTLLTNFSVLVPPVYAKFAKLNVQLAIIMQGSLVDNLVCGASKHTCGLVTRS</sequence>
<dbReference type="AlphaFoldDB" id="A0A8T0H2B2"/>
<reference evidence="1" key="1">
    <citation type="submission" date="2020-06" db="EMBL/GenBank/DDBJ databases">
        <title>WGS assembly of Ceratodon purpureus strain R40.</title>
        <authorList>
            <person name="Carey S.B."/>
            <person name="Jenkins J."/>
            <person name="Shu S."/>
            <person name="Lovell J.T."/>
            <person name="Sreedasyam A."/>
            <person name="Maumus F."/>
            <person name="Tiley G.P."/>
            <person name="Fernandez-Pozo N."/>
            <person name="Barry K."/>
            <person name="Chen C."/>
            <person name="Wang M."/>
            <person name="Lipzen A."/>
            <person name="Daum C."/>
            <person name="Saski C.A."/>
            <person name="Payton A.C."/>
            <person name="Mcbreen J.C."/>
            <person name="Conrad R.E."/>
            <person name="Kollar L.M."/>
            <person name="Olsson S."/>
            <person name="Huttunen S."/>
            <person name="Landis J.B."/>
            <person name="Wickett N.J."/>
            <person name="Johnson M.G."/>
            <person name="Rensing S.A."/>
            <person name="Grimwood J."/>
            <person name="Schmutz J."/>
            <person name="Mcdaniel S.F."/>
        </authorList>
    </citation>
    <scope>NUCLEOTIDE SEQUENCE</scope>
    <source>
        <strain evidence="1">R40</strain>
    </source>
</reference>
<dbReference type="EMBL" id="CM026428">
    <property type="protein sequence ID" value="KAG0566241.1"/>
    <property type="molecule type" value="Genomic_DNA"/>
</dbReference>
<comment type="caution">
    <text evidence="1">The sequence shown here is derived from an EMBL/GenBank/DDBJ whole genome shotgun (WGS) entry which is preliminary data.</text>
</comment>
<name>A0A8T0H2B2_CERPU</name>
<protein>
    <submittedName>
        <fullName evidence="1">Uncharacterized protein</fullName>
    </submittedName>
</protein>